<evidence type="ECO:0000313" key="2">
    <source>
        <dbReference type="Proteomes" id="UP000746747"/>
    </source>
</evidence>
<dbReference type="EMBL" id="CAKAEH010001740">
    <property type="protein sequence ID" value="CAG9539046.1"/>
    <property type="molecule type" value="Genomic_DNA"/>
</dbReference>
<dbReference type="Proteomes" id="UP000746747">
    <property type="component" value="Unassembled WGS sequence"/>
</dbReference>
<accession>A0A8J2Q8V8</accession>
<reference evidence="1" key="1">
    <citation type="submission" date="2021-09" db="EMBL/GenBank/DDBJ databases">
        <authorList>
            <consortium name="Pathogen Informatics"/>
        </authorList>
    </citation>
    <scope>NUCLEOTIDE SEQUENCE</scope>
</reference>
<proteinExistence type="predicted"/>
<comment type="caution">
    <text evidence="1">The sequence shown here is derived from an EMBL/GenBank/DDBJ whole genome shotgun (WGS) entry which is preliminary data.</text>
</comment>
<dbReference type="OrthoDB" id="10403945at2759"/>
<protein>
    <submittedName>
        <fullName evidence="1">Uncharacterized protein</fullName>
    </submittedName>
</protein>
<sequence length="111" mass="12440">MHSNDIANNYDCTPLLPSNKNTKSGIDQITPPNNRNWLRRLFNATPLLEKTLSAIRSSGQSGNNSNCQWKNSCGQQYGANGGYACDKVCSTVKMDISEHSTKVIRIYWRVM</sequence>
<evidence type="ECO:0000313" key="1">
    <source>
        <dbReference type="EMBL" id="CAG9539046.1"/>
    </source>
</evidence>
<organism evidence="1 2">
    <name type="scientific">Cercopithifilaria johnstoni</name>
    <dbReference type="NCBI Taxonomy" id="2874296"/>
    <lineage>
        <taxon>Eukaryota</taxon>
        <taxon>Metazoa</taxon>
        <taxon>Ecdysozoa</taxon>
        <taxon>Nematoda</taxon>
        <taxon>Chromadorea</taxon>
        <taxon>Rhabditida</taxon>
        <taxon>Spirurina</taxon>
        <taxon>Spiruromorpha</taxon>
        <taxon>Filarioidea</taxon>
        <taxon>Onchocercidae</taxon>
        <taxon>Cercopithifilaria</taxon>
    </lineage>
</organism>
<gene>
    <name evidence="1" type="ORF">CJOHNSTONI_LOCUS8687</name>
</gene>
<dbReference type="AlphaFoldDB" id="A0A8J2Q8V8"/>
<keyword evidence="2" id="KW-1185">Reference proteome</keyword>
<name>A0A8J2Q8V8_9BILA</name>